<proteinExistence type="predicted"/>
<dbReference type="AlphaFoldDB" id="A0A0E9VA20"/>
<organism evidence="1">
    <name type="scientific">Anguilla anguilla</name>
    <name type="common">European freshwater eel</name>
    <name type="synonym">Muraena anguilla</name>
    <dbReference type="NCBI Taxonomy" id="7936"/>
    <lineage>
        <taxon>Eukaryota</taxon>
        <taxon>Metazoa</taxon>
        <taxon>Chordata</taxon>
        <taxon>Craniata</taxon>
        <taxon>Vertebrata</taxon>
        <taxon>Euteleostomi</taxon>
        <taxon>Actinopterygii</taxon>
        <taxon>Neopterygii</taxon>
        <taxon>Teleostei</taxon>
        <taxon>Anguilliformes</taxon>
        <taxon>Anguillidae</taxon>
        <taxon>Anguilla</taxon>
    </lineage>
</organism>
<reference evidence="1" key="2">
    <citation type="journal article" date="2015" name="Fish Shellfish Immunol.">
        <title>Early steps in the European eel (Anguilla anguilla)-Vibrio vulnificus interaction in the gills: Role of the RtxA13 toxin.</title>
        <authorList>
            <person name="Callol A."/>
            <person name="Pajuelo D."/>
            <person name="Ebbesson L."/>
            <person name="Teles M."/>
            <person name="MacKenzie S."/>
            <person name="Amaro C."/>
        </authorList>
    </citation>
    <scope>NUCLEOTIDE SEQUENCE</scope>
</reference>
<evidence type="ECO:0000313" key="1">
    <source>
        <dbReference type="EMBL" id="JAH74073.1"/>
    </source>
</evidence>
<reference evidence="1" key="1">
    <citation type="submission" date="2014-11" db="EMBL/GenBank/DDBJ databases">
        <authorList>
            <person name="Amaro Gonzalez C."/>
        </authorList>
    </citation>
    <scope>NUCLEOTIDE SEQUENCE</scope>
</reference>
<dbReference type="EMBL" id="GBXM01034504">
    <property type="protein sequence ID" value="JAH74073.1"/>
    <property type="molecule type" value="Transcribed_RNA"/>
</dbReference>
<protein>
    <submittedName>
        <fullName evidence="1">Uncharacterized protein</fullName>
    </submittedName>
</protein>
<sequence length="28" mass="2859">MCVHACVCVCGGMYVCVCACVKGPLVLP</sequence>
<accession>A0A0E9VA20</accession>
<name>A0A0E9VA20_ANGAN</name>